<dbReference type="Proteomes" id="UP000198881">
    <property type="component" value="Unassembled WGS sequence"/>
</dbReference>
<gene>
    <name evidence="11" type="ORF">SAMN04487966_11221</name>
</gene>
<name>A0A1I7MRR0_9MICC</name>
<comment type="subcellular location">
    <subcellularLocation>
        <location evidence="1">Cell membrane</location>
        <topology evidence="1">Multi-pass membrane protein</topology>
    </subcellularLocation>
</comment>
<evidence type="ECO:0000256" key="6">
    <source>
        <dbReference type="ARBA" id="ARBA00022989"/>
    </source>
</evidence>
<evidence type="ECO:0000313" key="11">
    <source>
        <dbReference type="EMBL" id="SFV24625.1"/>
    </source>
</evidence>
<dbReference type="GO" id="GO:0005886">
    <property type="term" value="C:plasma membrane"/>
    <property type="evidence" value="ECO:0007669"/>
    <property type="project" value="UniProtKB-SubCell"/>
</dbReference>
<dbReference type="STRING" id="574650.SAMN04487966_11221"/>
<dbReference type="InterPro" id="IPR036259">
    <property type="entry name" value="MFS_trans_sf"/>
</dbReference>
<evidence type="ECO:0000256" key="5">
    <source>
        <dbReference type="ARBA" id="ARBA00022692"/>
    </source>
</evidence>
<feature type="transmembrane region" description="Helical" evidence="9">
    <location>
        <begin position="127"/>
        <end position="147"/>
    </location>
</feature>
<feature type="transmembrane region" description="Helical" evidence="9">
    <location>
        <begin position="34"/>
        <end position="50"/>
    </location>
</feature>
<accession>A0A1I7MRR0</accession>
<evidence type="ECO:0000256" key="3">
    <source>
        <dbReference type="ARBA" id="ARBA00022448"/>
    </source>
</evidence>
<reference evidence="11 12" key="1">
    <citation type="submission" date="2016-10" db="EMBL/GenBank/DDBJ databases">
        <authorList>
            <person name="de Groot N.N."/>
        </authorList>
    </citation>
    <scope>NUCLEOTIDE SEQUENCE [LARGE SCALE GENOMIC DNA]</scope>
    <source>
        <strain evidence="11 12">CGMCC 1.7054</strain>
    </source>
</reference>
<dbReference type="GO" id="GO:0022857">
    <property type="term" value="F:transmembrane transporter activity"/>
    <property type="evidence" value="ECO:0007669"/>
    <property type="project" value="InterPro"/>
</dbReference>
<feature type="transmembrane region" description="Helical" evidence="9">
    <location>
        <begin position="387"/>
        <end position="409"/>
    </location>
</feature>
<feature type="compositionally biased region" description="Polar residues" evidence="8">
    <location>
        <begin position="1"/>
        <end position="19"/>
    </location>
</feature>
<dbReference type="InterPro" id="IPR020846">
    <property type="entry name" value="MFS_dom"/>
</dbReference>
<keyword evidence="3" id="KW-0813">Transport</keyword>
<dbReference type="Pfam" id="PF07690">
    <property type="entry name" value="MFS_1"/>
    <property type="match status" value="1"/>
</dbReference>
<dbReference type="CDD" id="cd17324">
    <property type="entry name" value="MFS_NepI_like"/>
    <property type="match status" value="1"/>
</dbReference>
<keyword evidence="7 9" id="KW-0472">Membrane</keyword>
<dbReference type="Gene3D" id="1.20.1250.20">
    <property type="entry name" value="MFS general substrate transporter like domains"/>
    <property type="match status" value="2"/>
</dbReference>
<evidence type="ECO:0000256" key="1">
    <source>
        <dbReference type="ARBA" id="ARBA00004651"/>
    </source>
</evidence>
<evidence type="ECO:0000256" key="4">
    <source>
        <dbReference type="ARBA" id="ARBA00022475"/>
    </source>
</evidence>
<proteinExistence type="inferred from homology"/>
<feature type="transmembrane region" description="Helical" evidence="9">
    <location>
        <begin position="267"/>
        <end position="291"/>
    </location>
</feature>
<feature type="transmembrane region" description="Helical" evidence="9">
    <location>
        <begin position="154"/>
        <end position="176"/>
    </location>
</feature>
<keyword evidence="5 9" id="KW-0812">Transmembrane</keyword>
<evidence type="ECO:0000256" key="9">
    <source>
        <dbReference type="SAM" id="Phobius"/>
    </source>
</evidence>
<dbReference type="AlphaFoldDB" id="A0A1I7MRR0"/>
<comment type="similarity">
    <text evidence="2">Belongs to the major facilitator superfamily.</text>
</comment>
<dbReference type="PANTHER" id="PTHR43271">
    <property type="entry name" value="BLL2771 PROTEIN"/>
    <property type="match status" value="1"/>
</dbReference>
<feature type="transmembrane region" description="Helical" evidence="9">
    <location>
        <begin position="103"/>
        <end position="121"/>
    </location>
</feature>
<evidence type="ECO:0000256" key="8">
    <source>
        <dbReference type="SAM" id="MobiDB-lite"/>
    </source>
</evidence>
<feature type="transmembrane region" description="Helical" evidence="9">
    <location>
        <begin position="237"/>
        <end position="255"/>
    </location>
</feature>
<evidence type="ECO:0000259" key="10">
    <source>
        <dbReference type="PROSITE" id="PS50850"/>
    </source>
</evidence>
<dbReference type="EMBL" id="FPCG01000012">
    <property type="protein sequence ID" value="SFV24625.1"/>
    <property type="molecule type" value="Genomic_DNA"/>
</dbReference>
<dbReference type="PROSITE" id="PS50850">
    <property type="entry name" value="MFS"/>
    <property type="match status" value="1"/>
</dbReference>
<feature type="transmembrane region" description="Helical" evidence="9">
    <location>
        <begin position="326"/>
        <end position="350"/>
    </location>
</feature>
<evidence type="ECO:0000256" key="7">
    <source>
        <dbReference type="ARBA" id="ARBA00023136"/>
    </source>
</evidence>
<organism evidence="11 12">
    <name type="scientific">Micrococcus terreus</name>
    <dbReference type="NCBI Taxonomy" id="574650"/>
    <lineage>
        <taxon>Bacteria</taxon>
        <taxon>Bacillati</taxon>
        <taxon>Actinomycetota</taxon>
        <taxon>Actinomycetes</taxon>
        <taxon>Micrococcales</taxon>
        <taxon>Micrococcaceae</taxon>
        <taxon>Micrococcus</taxon>
    </lineage>
</organism>
<keyword evidence="6 9" id="KW-1133">Transmembrane helix</keyword>
<feature type="transmembrane region" description="Helical" evidence="9">
    <location>
        <begin position="362"/>
        <end position="381"/>
    </location>
</feature>
<evidence type="ECO:0000256" key="2">
    <source>
        <dbReference type="ARBA" id="ARBA00008335"/>
    </source>
</evidence>
<feature type="transmembrane region" description="Helical" evidence="9">
    <location>
        <begin position="70"/>
        <end position="91"/>
    </location>
</feature>
<feature type="domain" description="Major facilitator superfamily (MFS) profile" evidence="10">
    <location>
        <begin position="34"/>
        <end position="413"/>
    </location>
</feature>
<feature type="region of interest" description="Disordered" evidence="8">
    <location>
        <begin position="1"/>
        <end position="24"/>
    </location>
</feature>
<protein>
    <submittedName>
        <fullName evidence="11">Predicted arabinose efflux permease, MFS family</fullName>
    </submittedName>
</protein>
<dbReference type="InterPro" id="IPR011701">
    <property type="entry name" value="MFS"/>
</dbReference>
<feature type="transmembrane region" description="Helical" evidence="9">
    <location>
        <begin position="303"/>
        <end position="320"/>
    </location>
</feature>
<sequence>MPPQRGRSSYSRGVQNSRTEWAGHEPGQGGYRRLLWALFLAGVATFSQLYSPQGLLPLISGDLGISASSAALSISAATLGLALGVIPWSYAGDRWGRLRSMGWAVLIACLCSLAATLAPQFDLLLALRFLEGAALGGVPALAIAYLSEEVHARWSAVAAGTYIAGTTLGGLAGRLVAAPIGELTHWRIGMLSVTLMAVVCAVGFLLLAPPSRRFTRGRSSFSEAISALTGNLRSPRLLAIYAQGMLLMGGFVAMYNFLGFHLTEEPFLLPLSVISLVFVAYLAGTWSSPVAGRLAVRHGRGTVLLASIALMIIGVLITLLPHLVAILAGTVLFTGAFFGAHSVASGWAGTAARAGRAQSSSLYNLGYYGGSSLFGWLGGVFLAEHGWAGTVLMTVGLAVIAGVLALVLLRGTGMEQPSQTPDRSA</sequence>
<dbReference type="SUPFAM" id="SSF103473">
    <property type="entry name" value="MFS general substrate transporter"/>
    <property type="match status" value="1"/>
</dbReference>
<keyword evidence="12" id="KW-1185">Reference proteome</keyword>
<dbReference type="PANTHER" id="PTHR43271:SF1">
    <property type="entry name" value="INNER MEMBRANE TRANSPORT PROTEIN YNFM"/>
    <property type="match status" value="1"/>
</dbReference>
<evidence type="ECO:0000313" key="12">
    <source>
        <dbReference type="Proteomes" id="UP000198881"/>
    </source>
</evidence>
<feature type="transmembrane region" description="Helical" evidence="9">
    <location>
        <begin position="188"/>
        <end position="208"/>
    </location>
</feature>
<keyword evidence="4" id="KW-1003">Cell membrane</keyword>